<dbReference type="Pfam" id="PF05625">
    <property type="entry name" value="PAXNEB"/>
    <property type="match status" value="1"/>
</dbReference>
<organism evidence="10 11">
    <name type="scientific">Malassezia cuniculi</name>
    <dbReference type="NCBI Taxonomy" id="948313"/>
    <lineage>
        <taxon>Eukaryota</taxon>
        <taxon>Fungi</taxon>
        <taxon>Dikarya</taxon>
        <taxon>Basidiomycota</taxon>
        <taxon>Ustilaginomycotina</taxon>
        <taxon>Malasseziomycetes</taxon>
        <taxon>Malasseziales</taxon>
        <taxon>Malasseziaceae</taxon>
        <taxon>Malassezia</taxon>
    </lineage>
</organism>
<feature type="compositionally biased region" description="Low complexity" evidence="9">
    <location>
        <begin position="9"/>
        <end position="20"/>
    </location>
</feature>
<gene>
    <name evidence="10" type="primary">ELP4</name>
    <name evidence="10" type="ORF">MCUN1_003599</name>
</gene>
<evidence type="ECO:0000256" key="9">
    <source>
        <dbReference type="SAM" id="MobiDB-lite"/>
    </source>
</evidence>
<feature type="region of interest" description="Disordered" evidence="9">
    <location>
        <begin position="392"/>
        <end position="444"/>
    </location>
</feature>
<comment type="pathway">
    <text evidence="3">tRNA modification; 5-methoxycarbonylmethyl-2-thiouridine-tRNA biosynthesis.</text>
</comment>
<proteinExistence type="inferred from homology"/>
<reference evidence="10" key="1">
    <citation type="submission" date="2023-03" db="EMBL/GenBank/DDBJ databases">
        <title>Mating type loci evolution in Malassezia.</title>
        <authorList>
            <person name="Coelho M.A."/>
        </authorList>
    </citation>
    <scope>NUCLEOTIDE SEQUENCE</scope>
    <source>
        <strain evidence="10">CBS 11721</strain>
    </source>
</reference>
<dbReference type="PANTHER" id="PTHR12896">
    <property type="entry name" value="PAX6 NEIGHBOR PROTEIN PAXNEB"/>
    <property type="match status" value="1"/>
</dbReference>
<dbReference type="EMBL" id="CP119881">
    <property type="protein sequence ID" value="WFD36712.1"/>
    <property type="molecule type" value="Genomic_DNA"/>
</dbReference>
<dbReference type="GO" id="GO:0002098">
    <property type="term" value="P:tRNA wobble uridine modification"/>
    <property type="evidence" value="ECO:0007669"/>
    <property type="project" value="InterPro"/>
</dbReference>
<dbReference type="InterPro" id="IPR027417">
    <property type="entry name" value="P-loop_NTPase"/>
</dbReference>
<name>A0AAF0F1M5_9BASI</name>
<evidence type="ECO:0000256" key="1">
    <source>
        <dbReference type="ARBA" id="ARBA00004123"/>
    </source>
</evidence>
<dbReference type="Gene3D" id="3.40.50.300">
    <property type="entry name" value="P-loop containing nucleotide triphosphate hydrolases"/>
    <property type="match status" value="1"/>
</dbReference>
<keyword evidence="11" id="KW-1185">Reference proteome</keyword>
<dbReference type="PANTHER" id="PTHR12896:SF1">
    <property type="entry name" value="ELONGATOR COMPLEX PROTEIN 4"/>
    <property type="match status" value="1"/>
</dbReference>
<dbReference type="InterPro" id="IPR008728">
    <property type="entry name" value="Elongator_complex_protein_4"/>
</dbReference>
<comment type="similarity">
    <text evidence="4">Belongs to the ELP4 family.</text>
</comment>
<protein>
    <recommendedName>
        <fullName evidence="5">Elongator complex protein 4</fullName>
    </recommendedName>
</protein>
<keyword evidence="7" id="KW-0819">tRNA processing</keyword>
<evidence type="ECO:0000256" key="7">
    <source>
        <dbReference type="ARBA" id="ARBA00022694"/>
    </source>
</evidence>
<evidence type="ECO:0000313" key="11">
    <source>
        <dbReference type="Proteomes" id="UP001219933"/>
    </source>
</evidence>
<evidence type="ECO:0000256" key="8">
    <source>
        <dbReference type="ARBA" id="ARBA00023242"/>
    </source>
</evidence>
<accession>A0AAF0F1M5</accession>
<feature type="region of interest" description="Disordered" evidence="9">
    <location>
        <begin position="1"/>
        <end position="26"/>
    </location>
</feature>
<dbReference type="Proteomes" id="UP001219933">
    <property type="component" value="Chromosome 5"/>
</dbReference>
<evidence type="ECO:0000256" key="6">
    <source>
        <dbReference type="ARBA" id="ARBA00022490"/>
    </source>
</evidence>
<keyword evidence="6" id="KW-0963">Cytoplasm</keyword>
<evidence type="ECO:0000256" key="3">
    <source>
        <dbReference type="ARBA" id="ARBA00005043"/>
    </source>
</evidence>
<dbReference type="GO" id="GO:0008023">
    <property type="term" value="C:transcription elongation factor complex"/>
    <property type="evidence" value="ECO:0007669"/>
    <property type="project" value="TreeGrafter"/>
</dbReference>
<comment type="subcellular location">
    <subcellularLocation>
        <location evidence="2">Cytoplasm</location>
    </subcellularLocation>
    <subcellularLocation>
        <location evidence="1">Nucleus</location>
    </subcellularLocation>
</comment>
<evidence type="ECO:0000256" key="5">
    <source>
        <dbReference type="ARBA" id="ARBA00020265"/>
    </source>
</evidence>
<keyword evidence="8" id="KW-0539">Nucleus</keyword>
<dbReference type="GO" id="GO:0033588">
    <property type="term" value="C:elongator holoenzyme complex"/>
    <property type="evidence" value="ECO:0007669"/>
    <property type="project" value="InterPro"/>
</dbReference>
<evidence type="ECO:0000313" key="10">
    <source>
        <dbReference type="EMBL" id="WFD36712.1"/>
    </source>
</evidence>
<feature type="compositionally biased region" description="Polar residues" evidence="9">
    <location>
        <begin position="423"/>
        <end position="434"/>
    </location>
</feature>
<dbReference type="AlphaFoldDB" id="A0AAF0F1M5"/>
<dbReference type="GO" id="GO:0005737">
    <property type="term" value="C:cytoplasm"/>
    <property type="evidence" value="ECO:0007669"/>
    <property type="project" value="UniProtKB-SubCell"/>
</dbReference>
<evidence type="ECO:0000256" key="2">
    <source>
        <dbReference type="ARBA" id="ARBA00004496"/>
    </source>
</evidence>
<evidence type="ECO:0000256" key="4">
    <source>
        <dbReference type="ARBA" id="ARBA00007573"/>
    </source>
</evidence>
<sequence>MSAFRRRTPAATGGAQAAPGVRTPSYSSPVPLLSTGIPALDDIMSGGGVLSGSLVVFVPCDQTAASSLAEIGGKSAADLGAAAAAAAAAAADAYTDLFLSYATAQGLVSRHVTAVAGFDTDSFCAALMGTAGDDAAEPPVPQESGKMSIAWRYDQLQRIDAPFQRGDEAFCATFDLSRRIAPSALEQLRKDGTLCHVGGALSDTISTLERIADECRRRAQQGSTPPPVLRISIRALGSPLYSGSSHEITAFLWRLRRLLRALAMPDEGPAVPCVANVSLSSSMLGQHDANLIHRIGHLADGCIGLSSFGARSELRDAFPAYTGALRVFRTPTIGTLTNASLRSSVLRGMGAGMSSGSNARVEGGAGGGENNLAFKVKRKRVAIETLHLDAEGGVSERRTKPPGSGSASVPHIAKAPAKEAATPSASQNVQSAQPAATAANPRRTFALKSLRERGQSAAAKHDF</sequence>